<dbReference type="RefSeq" id="WP_257595680.1">
    <property type="nucleotide sequence ID" value="NZ_JANKHH010000004.1"/>
</dbReference>
<dbReference type="InterPro" id="IPR029063">
    <property type="entry name" value="SAM-dependent_MTases_sf"/>
</dbReference>
<name>A0ABT1XRP8_9SPHN</name>
<dbReference type="Pfam" id="PF13489">
    <property type="entry name" value="Methyltransf_23"/>
    <property type="match status" value="1"/>
</dbReference>
<sequence length="250" mass="27071">MQDRALPSIFSRSRKLAGAIRSRSLRESAGETGYLFEHMSDELVERLSFVRHNPATALLLGHPAPHLIEYLRAQRAAVTSGSGIDEEAPYSVGPFDLIASVGSLDTVNDLPGALIHMHRALAPGGMAIATLVGAPSLLNLRRAMLAADGERPAARMHPLVDVRAAAELIQRAGWHSPVVDSHTLRVSYPSLDRLVVDLRLHGMASRLASTAPPVTRQGLERAQQAFLEAADSDGKVIETFEILTLSGWRR</sequence>
<evidence type="ECO:0000256" key="1">
    <source>
        <dbReference type="ARBA" id="ARBA00022603"/>
    </source>
</evidence>
<dbReference type="Proteomes" id="UP001206067">
    <property type="component" value="Unassembled WGS sequence"/>
</dbReference>
<dbReference type="GO" id="GO:0008168">
    <property type="term" value="F:methyltransferase activity"/>
    <property type="evidence" value="ECO:0007669"/>
    <property type="project" value="UniProtKB-KW"/>
</dbReference>
<dbReference type="Gene3D" id="3.40.50.150">
    <property type="entry name" value="Vaccinia Virus protein VP39"/>
    <property type="match status" value="1"/>
</dbReference>
<dbReference type="SUPFAM" id="SSF53335">
    <property type="entry name" value="S-adenosyl-L-methionine-dependent methyltransferases"/>
    <property type="match status" value="1"/>
</dbReference>
<comment type="caution">
    <text evidence="3">The sequence shown here is derived from an EMBL/GenBank/DDBJ whole genome shotgun (WGS) entry which is preliminary data.</text>
</comment>
<evidence type="ECO:0000313" key="4">
    <source>
        <dbReference type="Proteomes" id="UP001206067"/>
    </source>
</evidence>
<accession>A0ABT1XRP8</accession>
<keyword evidence="4" id="KW-1185">Reference proteome</keyword>
<evidence type="ECO:0000256" key="2">
    <source>
        <dbReference type="ARBA" id="ARBA00022679"/>
    </source>
</evidence>
<dbReference type="GO" id="GO:0032259">
    <property type="term" value="P:methylation"/>
    <property type="evidence" value="ECO:0007669"/>
    <property type="project" value="UniProtKB-KW"/>
</dbReference>
<evidence type="ECO:0000313" key="3">
    <source>
        <dbReference type="EMBL" id="MCR2833902.1"/>
    </source>
</evidence>
<protein>
    <submittedName>
        <fullName evidence="3">Class I SAM-dependent methyltransferase</fullName>
    </submittedName>
</protein>
<dbReference type="InterPro" id="IPR050602">
    <property type="entry name" value="Malonyl-ACP_OMT"/>
</dbReference>
<dbReference type="EMBL" id="JANKHH010000004">
    <property type="protein sequence ID" value="MCR2833902.1"/>
    <property type="molecule type" value="Genomic_DNA"/>
</dbReference>
<proteinExistence type="predicted"/>
<keyword evidence="2" id="KW-0808">Transferase</keyword>
<keyword evidence="1 3" id="KW-0489">Methyltransferase</keyword>
<dbReference type="PANTHER" id="PTHR13090">
    <property type="entry name" value="ARGININE-HYDROXYLASE NDUFAF5, MITOCHONDRIAL"/>
    <property type="match status" value="1"/>
</dbReference>
<reference evidence="3 4" key="1">
    <citation type="submission" date="2022-08" db="EMBL/GenBank/DDBJ databases">
        <title>Polyphasic taxonomy analysis of Qipengyuania sp.RS5-5.</title>
        <authorList>
            <person name="Xamxidin M."/>
            <person name="Wu M."/>
        </authorList>
    </citation>
    <scope>NUCLEOTIDE SEQUENCE [LARGE SCALE GENOMIC DNA]</scope>
    <source>
        <strain evidence="3 4">RS5-5</strain>
    </source>
</reference>
<gene>
    <name evidence="3" type="ORF">NSO95_08075</name>
</gene>
<organism evidence="3 4">
    <name type="scientific">Parerythrobacter lacustris</name>
    <dbReference type="NCBI Taxonomy" id="2969984"/>
    <lineage>
        <taxon>Bacteria</taxon>
        <taxon>Pseudomonadati</taxon>
        <taxon>Pseudomonadota</taxon>
        <taxon>Alphaproteobacteria</taxon>
        <taxon>Sphingomonadales</taxon>
        <taxon>Erythrobacteraceae</taxon>
        <taxon>Parerythrobacter</taxon>
    </lineage>
</organism>
<dbReference type="PANTHER" id="PTHR13090:SF1">
    <property type="entry name" value="ARGININE-HYDROXYLASE NDUFAF5, MITOCHONDRIAL"/>
    <property type="match status" value="1"/>
</dbReference>